<keyword evidence="2" id="KW-1185">Reference proteome</keyword>
<reference evidence="1" key="1">
    <citation type="submission" date="2021-06" db="EMBL/GenBank/DDBJ databases">
        <authorList>
            <person name="Kallberg Y."/>
            <person name="Tangrot J."/>
            <person name="Rosling A."/>
        </authorList>
    </citation>
    <scope>NUCLEOTIDE SEQUENCE</scope>
    <source>
        <strain evidence="1">CL356</strain>
    </source>
</reference>
<evidence type="ECO:0000313" key="1">
    <source>
        <dbReference type="EMBL" id="CAG8586376.1"/>
    </source>
</evidence>
<protein>
    <submittedName>
        <fullName evidence="1">14105_t:CDS:1</fullName>
    </submittedName>
</protein>
<gene>
    <name evidence="1" type="ORF">ACOLOM_LOCUS6160</name>
</gene>
<dbReference type="EMBL" id="CAJVPT010012278">
    <property type="protein sequence ID" value="CAG8586376.1"/>
    <property type="molecule type" value="Genomic_DNA"/>
</dbReference>
<proteinExistence type="predicted"/>
<feature type="non-terminal residue" evidence="1">
    <location>
        <position position="390"/>
    </location>
</feature>
<accession>A0ACA9MEQ4</accession>
<dbReference type="Proteomes" id="UP000789525">
    <property type="component" value="Unassembled WGS sequence"/>
</dbReference>
<evidence type="ECO:0000313" key="2">
    <source>
        <dbReference type="Proteomes" id="UP000789525"/>
    </source>
</evidence>
<organism evidence="1 2">
    <name type="scientific">Acaulospora colombiana</name>
    <dbReference type="NCBI Taxonomy" id="27376"/>
    <lineage>
        <taxon>Eukaryota</taxon>
        <taxon>Fungi</taxon>
        <taxon>Fungi incertae sedis</taxon>
        <taxon>Mucoromycota</taxon>
        <taxon>Glomeromycotina</taxon>
        <taxon>Glomeromycetes</taxon>
        <taxon>Diversisporales</taxon>
        <taxon>Acaulosporaceae</taxon>
        <taxon>Acaulospora</taxon>
    </lineage>
</organism>
<comment type="caution">
    <text evidence="1">The sequence shown here is derived from an EMBL/GenBank/DDBJ whole genome shotgun (WGS) entry which is preliminary data.</text>
</comment>
<name>A0ACA9MEQ4_9GLOM</name>
<sequence length="390" mass="44213">MSNNGQEKAARAEIRSYDKRSNTITYDPSNRKNRGLEKATNELEKVRLKCQWSFSNADLWTLAGAVSIEMLSGSRLIIPWVPGRKDGGIEGEELLPGLKPSEIRRVFNRMGFADREIVALMGAHTVGRCHLENSGIDGQWTVKNNIFTNEYLASQKNQSGQNIKDNEAYRVPEMSTIMLSTDMALFDDPEFKKIVAIYANNQERFFADFKEAFGKLLSFGVSQQGSVMPQEGAQYNIFEINELYPPSLSTVQLTFSDKLPYISSLSFTGSGKDVVGPYTINNGYFDPSSSSGTITFTKSYTNRDLTWIYRGCYNHELFFGKWGDNNQHSFIIRRASGVETRSLTGNWGGYYFYDVGYNNDRMSIDLRFCGGVNSLLEILWTEEWKRDMGK</sequence>